<sequence>MSGYLLTQNCLAVHLCQDAYPFFEKTSAPIVHLDQCQIWISGVASQVKQRQHCQRLCNMLPDTKIHVHANESPKRHQFAPESTKPWQMMIDLTLLNLPPPQQR</sequence>
<evidence type="ECO:0000313" key="1">
    <source>
        <dbReference type="EMBL" id="JAD95567.1"/>
    </source>
</evidence>
<organism evidence="1">
    <name type="scientific">Arundo donax</name>
    <name type="common">Giant reed</name>
    <name type="synonym">Donax arundinaceus</name>
    <dbReference type="NCBI Taxonomy" id="35708"/>
    <lineage>
        <taxon>Eukaryota</taxon>
        <taxon>Viridiplantae</taxon>
        <taxon>Streptophyta</taxon>
        <taxon>Embryophyta</taxon>
        <taxon>Tracheophyta</taxon>
        <taxon>Spermatophyta</taxon>
        <taxon>Magnoliopsida</taxon>
        <taxon>Liliopsida</taxon>
        <taxon>Poales</taxon>
        <taxon>Poaceae</taxon>
        <taxon>PACMAD clade</taxon>
        <taxon>Arundinoideae</taxon>
        <taxon>Arundineae</taxon>
        <taxon>Arundo</taxon>
    </lineage>
</organism>
<proteinExistence type="predicted"/>
<reference evidence="1" key="2">
    <citation type="journal article" date="2015" name="Data Brief">
        <title>Shoot transcriptome of the giant reed, Arundo donax.</title>
        <authorList>
            <person name="Barrero R.A."/>
            <person name="Guerrero F.D."/>
            <person name="Moolhuijzen P."/>
            <person name="Goolsby J.A."/>
            <person name="Tidwell J."/>
            <person name="Bellgard S.E."/>
            <person name="Bellgard M.I."/>
        </authorList>
    </citation>
    <scope>NUCLEOTIDE SEQUENCE</scope>
    <source>
        <tissue evidence="1">Shoot tissue taken approximately 20 cm above the soil surface</tissue>
    </source>
</reference>
<protein>
    <submittedName>
        <fullName evidence="1">Uncharacterized protein</fullName>
    </submittedName>
</protein>
<name>A0A0A9ISY1_ARUDO</name>
<dbReference type="EMBL" id="GBRH01202328">
    <property type="protein sequence ID" value="JAD95567.1"/>
    <property type="molecule type" value="Transcribed_RNA"/>
</dbReference>
<dbReference type="AlphaFoldDB" id="A0A0A9ISY1"/>
<reference evidence="1" key="1">
    <citation type="submission" date="2014-09" db="EMBL/GenBank/DDBJ databases">
        <authorList>
            <person name="Magalhaes I.L.F."/>
            <person name="Oliveira U."/>
            <person name="Santos F.R."/>
            <person name="Vidigal T.H.D.A."/>
            <person name="Brescovit A.D."/>
            <person name="Santos A.J."/>
        </authorList>
    </citation>
    <scope>NUCLEOTIDE SEQUENCE</scope>
    <source>
        <tissue evidence="1">Shoot tissue taken approximately 20 cm above the soil surface</tissue>
    </source>
</reference>
<accession>A0A0A9ISY1</accession>